<gene>
    <name evidence="19" type="ORF">CIP107547_01506</name>
</gene>
<evidence type="ECO:0000256" key="4">
    <source>
        <dbReference type="ARBA" id="ARBA00005259"/>
    </source>
</evidence>
<dbReference type="Proteomes" id="UP000480222">
    <property type="component" value="Unassembled WGS sequence"/>
</dbReference>
<keyword evidence="9 14" id="KW-0521">NADP</keyword>
<protein>
    <recommendedName>
        <fullName evidence="14">Riboflavin biosynthesis protein RibD</fullName>
    </recommendedName>
    <domain>
        <recommendedName>
            <fullName evidence="14">Diaminohydroxyphosphoribosylaminopyrimidine deaminase</fullName>
            <shortName evidence="14">DRAP deaminase</shortName>
            <ecNumber evidence="14">3.5.4.26</ecNumber>
        </recommendedName>
        <alternativeName>
            <fullName evidence="14">Riboflavin-specific deaminase</fullName>
        </alternativeName>
    </domain>
    <domain>
        <recommendedName>
            <fullName evidence="14">5-amino-6-(5-phosphoribosylamino)uracil reductase</fullName>
            <ecNumber evidence="14">1.1.1.193</ecNumber>
        </recommendedName>
        <alternativeName>
            <fullName evidence="14">HTP reductase</fullName>
        </alternativeName>
    </domain>
</protein>
<keyword evidence="14" id="KW-0378">Hydrolase</keyword>
<evidence type="ECO:0000259" key="18">
    <source>
        <dbReference type="PROSITE" id="PS51747"/>
    </source>
</evidence>
<dbReference type="UniPathway" id="UPA00275">
    <property type="reaction ID" value="UER00401"/>
</dbReference>
<feature type="binding site" evidence="16">
    <location>
        <position position="249"/>
    </location>
    <ligand>
        <name>substrate</name>
    </ligand>
</feature>
<dbReference type="NCBIfam" id="TIGR00326">
    <property type="entry name" value="eubact_ribD"/>
    <property type="match status" value="1"/>
</dbReference>
<dbReference type="CDD" id="cd01284">
    <property type="entry name" value="Riboflavin_deaminase-reductase"/>
    <property type="match status" value="1"/>
</dbReference>
<keyword evidence="8 14" id="KW-0862">Zinc</keyword>
<dbReference type="GO" id="GO:0008270">
    <property type="term" value="F:zinc ion binding"/>
    <property type="evidence" value="ECO:0007669"/>
    <property type="project" value="InterPro"/>
</dbReference>
<feature type="binding site" evidence="16">
    <location>
        <position position="215"/>
    </location>
    <ligand>
        <name>NADP(+)</name>
        <dbReference type="ChEBI" id="CHEBI:58349"/>
    </ligand>
</feature>
<comment type="catalytic activity">
    <reaction evidence="12 14">
        <text>5-amino-6-(5-phospho-D-ribitylamino)uracil + NADP(+) = 5-amino-6-(5-phospho-D-ribosylamino)uracil + NADPH + H(+)</text>
        <dbReference type="Rhea" id="RHEA:17845"/>
        <dbReference type="ChEBI" id="CHEBI:15378"/>
        <dbReference type="ChEBI" id="CHEBI:57783"/>
        <dbReference type="ChEBI" id="CHEBI:58349"/>
        <dbReference type="ChEBI" id="CHEBI:58421"/>
        <dbReference type="ChEBI" id="CHEBI:58453"/>
        <dbReference type="EC" id="1.1.1.193"/>
    </reaction>
</comment>
<dbReference type="Gene3D" id="3.40.140.10">
    <property type="entry name" value="Cytidine Deaminase, domain 2"/>
    <property type="match status" value="1"/>
</dbReference>
<dbReference type="Gene3D" id="3.40.430.10">
    <property type="entry name" value="Dihydrofolate Reductase, subunit A"/>
    <property type="match status" value="2"/>
</dbReference>
<evidence type="ECO:0000256" key="2">
    <source>
        <dbReference type="ARBA" id="ARBA00004882"/>
    </source>
</evidence>
<dbReference type="PROSITE" id="PS51747">
    <property type="entry name" value="CYT_DCMP_DEAMINASES_2"/>
    <property type="match status" value="1"/>
</dbReference>
<keyword evidence="6 14" id="KW-0686">Riboflavin biosynthesis</keyword>
<dbReference type="InterPro" id="IPR002125">
    <property type="entry name" value="CMP_dCMP_dom"/>
</dbReference>
<dbReference type="Pfam" id="PF01872">
    <property type="entry name" value="RibD_C"/>
    <property type="match status" value="1"/>
</dbReference>
<evidence type="ECO:0000256" key="17">
    <source>
        <dbReference type="PIRSR" id="PIRSR006769-3"/>
    </source>
</evidence>
<dbReference type="AlphaFoldDB" id="A0A811G3K6"/>
<feature type="active site" description="Proton donor" evidence="15">
    <location>
        <position position="101"/>
    </location>
</feature>
<accession>A0A811G3K6</accession>
<feature type="binding site" evidence="16">
    <location>
        <position position="213"/>
    </location>
    <ligand>
        <name>substrate</name>
    </ligand>
</feature>
<evidence type="ECO:0000313" key="20">
    <source>
        <dbReference type="Proteomes" id="UP000480222"/>
    </source>
</evidence>
<evidence type="ECO:0000256" key="16">
    <source>
        <dbReference type="PIRSR" id="PIRSR006769-2"/>
    </source>
</evidence>
<feature type="binding site" evidence="16">
    <location>
        <position position="245"/>
    </location>
    <ligand>
        <name>NADP(+)</name>
        <dbReference type="ChEBI" id="CHEBI:58349"/>
    </ligand>
</feature>
<evidence type="ECO:0000256" key="8">
    <source>
        <dbReference type="ARBA" id="ARBA00022833"/>
    </source>
</evidence>
<comment type="similarity">
    <text evidence="5 14">In the C-terminal section; belongs to the HTP reductase family.</text>
</comment>
<dbReference type="SUPFAM" id="SSF53597">
    <property type="entry name" value="Dihydrofolate reductase-like"/>
    <property type="match status" value="1"/>
</dbReference>
<dbReference type="PANTHER" id="PTHR38011">
    <property type="entry name" value="DIHYDROFOLATE REDUCTASE FAMILY PROTEIN (AFU_ORTHOLOGUE AFUA_8G06820)"/>
    <property type="match status" value="1"/>
</dbReference>
<dbReference type="PANTHER" id="PTHR38011:SF7">
    <property type="entry name" value="2,5-DIAMINO-6-RIBOSYLAMINO-4(3H)-PYRIMIDINONE 5'-PHOSPHATE REDUCTASE"/>
    <property type="match status" value="1"/>
</dbReference>
<dbReference type="EC" id="1.1.1.193" evidence="14"/>
<dbReference type="SUPFAM" id="SSF53927">
    <property type="entry name" value="Cytidine deaminase-like"/>
    <property type="match status" value="1"/>
</dbReference>
<name>A0A811G3K6_CORDP</name>
<keyword evidence="7 14" id="KW-0479">Metal-binding</keyword>
<comment type="pathway">
    <text evidence="2 14">Cofactor biosynthesis; riboflavin biosynthesis; 5-amino-6-(D-ribitylamino)uracil from GTP: step 2/4.</text>
</comment>
<dbReference type="GO" id="GO:0008835">
    <property type="term" value="F:diaminohydroxyphosphoribosylaminopyrimidine deaminase activity"/>
    <property type="evidence" value="ECO:0007669"/>
    <property type="project" value="UniProtKB-EC"/>
</dbReference>
<evidence type="ECO:0000256" key="14">
    <source>
        <dbReference type="PIRNR" id="PIRNR006769"/>
    </source>
</evidence>
<proteinExistence type="inferred from homology"/>
<dbReference type="EMBL" id="CADDAV010000018">
    <property type="protein sequence ID" value="CAB0606116.1"/>
    <property type="molecule type" value="Genomic_DNA"/>
</dbReference>
<feature type="binding site" evidence="16">
    <location>
        <position position="229"/>
    </location>
    <ligand>
        <name>substrate</name>
    </ligand>
</feature>
<evidence type="ECO:0000256" key="9">
    <source>
        <dbReference type="ARBA" id="ARBA00022857"/>
    </source>
</evidence>
<keyword evidence="10 14" id="KW-0560">Oxidoreductase</keyword>
<dbReference type="PIRSF" id="PIRSF006769">
    <property type="entry name" value="RibD"/>
    <property type="match status" value="1"/>
</dbReference>
<dbReference type="Pfam" id="PF00383">
    <property type="entry name" value="dCMP_cyt_deam_1"/>
    <property type="match status" value="1"/>
</dbReference>
<dbReference type="InterPro" id="IPR024072">
    <property type="entry name" value="DHFR-like_dom_sf"/>
</dbReference>
<evidence type="ECO:0000256" key="6">
    <source>
        <dbReference type="ARBA" id="ARBA00022619"/>
    </source>
</evidence>
<dbReference type="EC" id="3.5.4.26" evidence="14"/>
<evidence type="ECO:0000256" key="13">
    <source>
        <dbReference type="ARBA" id="ARBA00049886"/>
    </source>
</evidence>
<evidence type="ECO:0000256" key="15">
    <source>
        <dbReference type="PIRSR" id="PIRSR006769-1"/>
    </source>
</evidence>
<dbReference type="GO" id="GO:0008703">
    <property type="term" value="F:5-amino-6-(5-phosphoribosylamino)uracil reductase activity"/>
    <property type="evidence" value="ECO:0007669"/>
    <property type="project" value="UniProtKB-EC"/>
</dbReference>
<keyword evidence="11" id="KW-0511">Multifunctional enzyme</keyword>
<dbReference type="GO" id="GO:0009231">
    <property type="term" value="P:riboflavin biosynthetic process"/>
    <property type="evidence" value="ECO:0007669"/>
    <property type="project" value="UniProtKB-UniPathway"/>
</dbReference>
<comment type="catalytic activity">
    <reaction evidence="13 14">
        <text>2,5-diamino-6-hydroxy-4-(5-phosphoribosylamino)-pyrimidine + H2O + H(+) = 5-amino-6-(5-phospho-D-ribosylamino)uracil + NH4(+)</text>
        <dbReference type="Rhea" id="RHEA:21868"/>
        <dbReference type="ChEBI" id="CHEBI:15377"/>
        <dbReference type="ChEBI" id="CHEBI:15378"/>
        <dbReference type="ChEBI" id="CHEBI:28938"/>
        <dbReference type="ChEBI" id="CHEBI:58453"/>
        <dbReference type="ChEBI" id="CHEBI:58614"/>
        <dbReference type="EC" id="3.5.4.26"/>
    </reaction>
</comment>
<evidence type="ECO:0000313" key="19">
    <source>
        <dbReference type="EMBL" id="CAB0606116.1"/>
    </source>
</evidence>
<evidence type="ECO:0000256" key="7">
    <source>
        <dbReference type="ARBA" id="ARBA00022723"/>
    </source>
</evidence>
<feature type="binding site" evidence="16">
    <location>
        <position position="308"/>
    </location>
    <ligand>
        <name>substrate</name>
    </ligand>
</feature>
<dbReference type="KEGG" id="cdip:ERS451417_01319"/>
<sequence length="381" mass="40937">MLPLTHYANVRAVVPRQKDMQVNCGVPLSAELPLNTIYAETTVIGTEMNFIYPAVIAAVQEGEKAWGTTHPNPPVGAVVLSSNGSIVGRGHTQPPGGSHAEIMALRQAGENTKGGTLVVTLEPCNHWGRTGPCSHAISESGIEHVVYLMQDTGSLEKGGAEYLRRQGLKVTFLDLSVAALIPWQASKDRGWPYVVGKTAHTLDGFVAAEDHSSKWITGSASRDYANRQRRHFDAIIVGTGTVKADNPALTARKDDGTLLPHQPLKVVIGTSKISEGTQLARSGFVQFSTIEEALVQLWDRGVRYVLVEGGPHLLHGFLTSGNLDQLHSYSAPMLLTRGVSLLQEEEKKSAESANTTIASSLRGSPQSISMLGDDILQVINI</sequence>
<comment type="function">
    <text evidence="1 14">Converts 2,5-diamino-6-(ribosylamino)-4(3h)-pyrimidinone 5'-phosphate into 5-amino-6-(ribosylamino)-2,4(1h,3h)-pyrimidinedione 5'-phosphate.</text>
</comment>
<feature type="domain" description="CMP/dCMP-type deaminase" evidence="18">
    <location>
        <begin position="49"/>
        <end position="171"/>
    </location>
</feature>
<feature type="binding site" evidence="16">
    <location>
        <position position="270"/>
    </location>
    <ligand>
        <name>NADP(+)</name>
        <dbReference type="ChEBI" id="CHEBI:58349"/>
    </ligand>
</feature>
<feature type="binding site" evidence="16">
    <location>
        <position position="241"/>
    </location>
    <ligand>
        <name>NADP(+)</name>
        <dbReference type="ChEBI" id="CHEBI:58349"/>
    </ligand>
</feature>
<evidence type="ECO:0000256" key="12">
    <source>
        <dbReference type="ARBA" id="ARBA00049861"/>
    </source>
</evidence>
<feature type="binding site" evidence="17">
    <location>
        <position position="133"/>
    </location>
    <ligand>
        <name>Zn(2+)</name>
        <dbReference type="ChEBI" id="CHEBI:29105"/>
        <note>catalytic</note>
    </ligand>
</feature>
<reference evidence="19 20" key="1">
    <citation type="submission" date="2020-02" db="EMBL/GenBank/DDBJ databases">
        <authorList>
            <person name="Brisse S."/>
        </authorList>
    </citation>
    <scope>NUCLEOTIDE SEQUENCE [LARGE SCALE GENOMIC DNA]</scope>
    <source>
        <strain evidence="19">CIP107547</strain>
    </source>
</reference>
<evidence type="ECO:0000256" key="5">
    <source>
        <dbReference type="ARBA" id="ARBA00007417"/>
    </source>
</evidence>
<organism evidence="19 20">
    <name type="scientific">Corynebacterium diphtheriae</name>
    <dbReference type="NCBI Taxonomy" id="1717"/>
    <lineage>
        <taxon>Bacteria</taxon>
        <taxon>Bacillati</taxon>
        <taxon>Actinomycetota</taxon>
        <taxon>Actinomycetes</taxon>
        <taxon>Mycobacteriales</taxon>
        <taxon>Corynebacteriaceae</taxon>
        <taxon>Corynebacterium</taxon>
    </lineage>
</organism>
<comment type="similarity">
    <text evidence="4 14">In the N-terminal section; belongs to the cytidine and deoxycytidylate deaminase family.</text>
</comment>
<dbReference type="InterPro" id="IPR050765">
    <property type="entry name" value="Riboflavin_Biosynth_HTPR"/>
</dbReference>
<dbReference type="InterPro" id="IPR016193">
    <property type="entry name" value="Cytidine_deaminase-like"/>
</dbReference>
<comment type="caution">
    <text evidence="19">The sequence shown here is derived from an EMBL/GenBank/DDBJ whole genome shotgun (WGS) entry which is preliminary data.</text>
</comment>
<comment type="cofactor">
    <cofactor evidence="14 17">
        <name>Zn(2+)</name>
        <dbReference type="ChEBI" id="CHEBI:29105"/>
    </cofactor>
    <text evidence="14 17">Binds 1 zinc ion.</text>
</comment>
<feature type="binding site" evidence="16">
    <location>
        <position position="199"/>
    </location>
    <ligand>
        <name>NADP(+)</name>
        <dbReference type="ChEBI" id="CHEBI:58349"/>
    </ligand>
</feature>
<evidence type="ECO:0000256" key="10">
    <source>
        <dbReference type="ARBA" id="ARBA00023002"/>
    </source>
</evidence>
<feature type="binding site" evidence="17">
    <location>
        <position position="124"/>
    </location>
    <ligand>
        <name>Zn(2+)</name>
        <dbReference type="ChEBI" id="CHEBI:29105"/>
        <note>catalytic</note>
    </ligand>
</feature>
<dbReference type="PROSITE" id="PS00903">
    <property type="entry name" value="CYT_DCMP_DEAMINASES_1"/>
    <property type="match status" value="1"/>
</dbReference>
<feature type="binding site" evidence="16">
    <location>
        <position position="252"/>
    </location>
    <ligand>
        <name>substrate</name>
    </ligand>
</feature>
<feature type="binding site" evidence="16">
    <location>
        <begin position="310"/>
        <end position="316"/>
    </location>
    <ligand>
        <name>NADP(+)</name>
        <dbReference type="ChEBI" id="CHEBI:58349"/>
    </ligand>
</feature>
<evidence type="ECO:0000256" key="1">
    <source>
        <dbReference type="ARBA" id="ARBA00002151"/>
    </source>
</evidence>
<dbReference type="InterPro" id="IPR016192">
    <property type="entry name" value="APOBEC/CMP_deaminase_Zn-bd"/>
</dbReference>
<evidence type="ECO:0000256" key="11">
    <source>
        <dbReference type="ARBA" id="ARBA00023268"/>
    </source>
</evidence>
<evidence type="ECO:0000256" key="3">
    <source>
        <dbReference type="ARBA" id="ARBA00004910"/>
    </source>
</evidence>
<dbReference type="InterPro" id="IPR004794">
    <property type="entry name" value="Eubact_RibD"/>
</dbReference>
<dbReference type="InterPro" id="IPR002734">
    <property type="entry name" value="RibDG_C"/>
</dbReference>
<feature type="binding site" evidence="17">
    <location>
        <position position="99"/>
    </location>
    <ligand>
        <name>Zn(2+)</name>
        <dbReference type="ChEBI" id="CHEBI:29105"/>
        <note>catalytic</note>
    </ligand>
</feature>
<comment type="pathway">
    <text evidence="3 14">Cofactor biosynthesis; riboflavin biosynthesis; 5-amino-6-(D-ribitylamino)uracil from GTP: step 3/4.</text>
</comment>